<feature type="signal peptide" evidence="1">
    <location>
        <begin position="1"/>
        <end position="21"/>
    </location>
</feature>
<organism evidence="2 3">
    <name type="scientific">Lacihabitans lacunae</name>
    <dbReference type="NCBI Taxonomy" id="1028214"/>
    <lineage>
        <taxon>Bacteria</taxon>
        <taxon>Pseudomonadati</taxon>
        <taxon>Bacteroidota</taxon>
        <taxon>Cytophagia</taxon>
        <taxon>Cytophagales</taxon>
        <taxon>Leadbetterellaceae</taxon>
        <taxon>Lacihabitans</taxon>
    </lineage>
</organism>
<keyword evidence="1" id="KW-0732">Signal</keyword>
<reference evidence="3" key="1">
    <citation type="journal article" date="2019" name="Int. J. Syst. Evol. Microbiol.">
        <title>The Global Catalogue of Microorganisms (GCM) 10K type strain sequencing project: providing services to taxonomists for standard genome sequencing and annotation.</title>
        <authorList>
            <consortium name="The Broad Institute Genomics Platform"/>
            <consortium name="The Broad Institute Genome Sequencing Center for Infectious Disease"/>
            <person name="Wu L."/>
            <person name="Ma J."/>
        </authorList>
    </citation>
    <scope>NUCLEOTIDE SEQUENCE [LARGE SCALE GENOMIC DNA]</scope>
    <source>
        <strain evidence="3">CECT 7956</strain>
    </source>
</reference>
<protein>
    <submittedName>
        <fullName evidence="2">DUF4249 domain-containing protein</fullName>
    </submittedName>
</protein>
<gene>
    <name evidence="2" type="ORF">ACFOOI_02425</name>
</gene>
<dbReference type="Proteomes" id="UP001595616">
    <property type="component" value="Unassembled WGS sequence"/>
</dbReference>
<dbReference type="Pfam" id="PF14054">
    <property type="entry name" value="DUF4249"/>
    <property type="match status" value="1"/>
</dbReference>
<dbReference type="PROSITE" id="PS51257">
    <property type="entry name" value="PROKAR_LIPOPROTEIN"/>
    <property type="match status" value="1"/>
</dbReference>
<dbReference type="RefSeq" id="WP_379834641.1">
    <property type="nucleotide sequence ID" value="NZ_JBHRYQ010000001.1"/>
</dbReference>
<evidence type="ECO:0000256" key="1">
    <source>
        <dbReference type="SAM" id="SignalP"/>
    </source>
</evidence>
<evidence type="ECO:0000313" key="2">
    <source>
        <dbReference type="EMBL" id="MFC3809496.1"/>
    </source>
</evidence>
<name>A0ABV7YTV9_9BACT</name>
<dbReference type="InterPro" id="IPR025345">
    <property type="entry name" value="DUF4249"/>
</dbReference>
<comment type="caution">
    <text evidence="2">The sequence shown here is derived from an EMBL/GenBank/DDBJ whole genome shotgun (WGS) entry which is preliminary data.</text>
</comment>
<feature type="chain" id="PRO_5046831049" evidence="1">
    <location>
        <begin position="22"/>
        <end position="343"/>
    </location>
</feature>
<sequence>MKFITYILSLFVLMASLSCETIVSDVDLSKFPELQEKIVVTSFINPLNDSVTVRVSRSIPLLGSVKKEFIKVYNKNIGDSVLIAKDEKQIEDAIITISDGTTSAKLFYNKELLYYGISSRDFRIRSGRTYTLTVKVDNQVLEAQTTVPSKRPTINNLIIGKYFEVSSSFFGKDTAQGFALNFDWTDFPNEVNYYKVWGEMKYFSDVPSGSKDSVVYYRRPTYGYLELNNDFSSEGRYFSDKNKDGGKYTILNAKLLFRKIYICFGSNFNNDCLPYKTIENSVQSFTLEVSQISKELYDYQNSLRAFNNTSNNPFAEPVPVYSNIKNGLGIFAAYNPTRISQGF</sequence>
<keyword evidence="3" id="KW-1185">Reference proteome</keyword>
<accession>A0ABV7YTV9</accession>
<dbReference type="EMBL" id="JBHRYQ010000001">
    <property type="protein sequence ID" value="MFC3809496.1"/>
    <property type="molecule type" value="Genomic_DNA"/>
</dbReference>
<evidence type="ECO:0000313" key="3">
    <source>
        <dbReference type="Proteomes" id="UP001595616"/>
    </source>
</evidence>
<proteinExistence type="predicted"/>